<evidence type="ECO:0000256" key="1">
    <source>
        <dbReference type="SAM" id="Phobius"/>
    </source>
</evidence>
<accession>A0A6P1T690</accession>
<keyword evidence="1" id="KW-0472">Membrane</keyword>
<keyword evidence="4" id="KW-1185">Reference proteome</keyword>
<dbReference type="Proteomes" id="UP000464675">
    <property type="component" value="Chromosome"/>
</dbReference>
<evidence type="ECO:0000313" key="5">
    <source>
        <dbReference type="Proteomes" id="UP000563601"/>
    </source>
</evidence>
<reference evidence="3 4" key="1">
    <citation type="submission" date="2020-01" db="EMBL/GenBank/DDBJ databases">
        <title>The possibility of degradation of plastic by Microbulbifer hydrolyticus IRE-31.</title>
        <authorList>
            <person name="Liu L."/>
        </authorList>
    </citation>
    <scope>NUCLEOTIDE SEQUENCE [LARGE SCALE GENOMIC DNA]</scope>
    <source>
        <strain evidence="3 4">IRE-31</strain>
    </source>
</reference>
<keyword evidence="1" id="KW-0812">Transmembrane</keyword>
<dbReference type="InterPro" id="IPR032092">
    <property type="entry name" value="PilW"/>
</dbReference>
<dbReference type="EMBL" id="CP047491">
    <property type="protein sequence ID" value="QHQ38268.1"/>
    <property type="molecule type" value="Genomic_DNA"/>
</dbReference>
<dbReference type="Pfam" id="PF16074">
    <property type="entry name" value="PilW"/>
    <property type="match status" value="1"/>
</dbReference>
<protein>
    <submittedName>
        <fullName evidence="2">Type IV pilus assembly protein PilW</fullName>
    </submittedName>
</protein>
<dbReference type="InterPro" id="IPR012902">
    <property type="entry name" value="N_methyl_site"/>
</dbReference>
<dbReference type="Pfam" id="PF07963">
    <property type="entry name" value="N_methyl"/>
    <property type="match status" value="1"/>
</dbReference>
<sequence length="364" mass="38859">MNMRAVHSQTIRSKKLGLQKGISLVELMISITIGLILMTGVVQLFLSSRATFSTQQALSRVQESGRLAMEFLSEDIRMAGYMGCMSRNLNFTNTLNNATDLAYNFEIGIEGLNDVGATVPAGYPANIVQGTDVLVVRGGTGNGVDVVAVNNNSKVFIEDTGVTESCGSGLDSFSGLCERDILVVSDCSKARVFQVSDLAEESGVGVSVEHLDAGTSPGNAANTWGGGSIPDENFGDDAEVIEMNTTVYYISLGVSGQPGLWQETNGANPMELLEGVENMQLTYGRDTSGDGIPDSYVDASALTTSADWEQVASVRVQLLVQSTEDNLLQEAQPYTFNGVTNSAPADRRLRQVFINTVGIRSRLP</sequence>
<dbReference type="RefSeq" id="WP_161857603.1">
    <property type="nucleotide sequence ID" value="NZ_CP047491.1"/>
</dbReference>
<dbReference type="EMBL" id="JACHHR010000002">
    <property type="protein sequence ID" value="MBB5210914.1"/>
    <property type="molecule type" value="Genomic_DNA"/>
</dbReference>
<evidence type="ECO:0000313" key="4">
    <source>
        <dbReference type="Proteomes" id="UP000464675"/>
    </source>
</evidence>
<evidence type="ECO:0000313" key="2">
    <source>
        <dbReference type="EMBL" id="MBB5210914.1"/>
    </source>
</evidence>
<name>A0A6P1T690_9GAMM</name>
<keyword evidence="1" id="KW-1133">Transmembrane helix</keyword>
<dbReference type="AlphaFoldDB" id="A0A6P1T690"/>
<dbReference type="GO" id="GO:0043683">
    <property type="term" value="P:type IV pilus assembly"/>
    <property type="evidence" value="ECO:0007669"/>
    <property type="project" value="InterPro"/>
</dbReference>
<proteinExistence type="predicted"/>
<dbReference type="Proteomes" id="UP000563601">
    <property type="component" value="Unassembled WGS sequence"/>
</dbReference>
<gene>
    <name evidence="3" type="ORF">GTQ55_04180</name>
    <name evidence="2" type="ORF">HNQ53_001132</name>
</gene>
<dbReference type="OrthoDB" id="5296662at2"/>
<reference evidence="2 5" key="2">
    <citation type="submission" date="2020-08" db="EMBL/GenBank/DDBJ databases">
        <title>Genomic Encyclopedia of Type Strains, Phase IV (KMG-IV): sequencing the most valuable type-strain genomes for metagenomic binning, comparative biology and taxonomic classification.</title>
        <authorList>
            <person name="Goeker M."/>
        </authorList>
    </citation>
    <scope>NUCLEOTIDE SEQUENCE [LARGE SCALE GENOMIC DNA]</scope>
    <source>
        <strain evidence="2 5">DSM 11525</strain>
    </source>
</reference>
<feature type="transmembrane region" description="Helical" evidence="1">
    <location>
        <begin position="21"/>
        <end position="46"/>
    </location>
</feature>
<organism evidence="2 5">
    <name type="scientific">Microbulbifer hydrolyticus</name>
    <dbReference type="NCBI Taxonomy" id="48074"/>
    <lineage>
        <taxon>Bacteria</taxon>
        <taxon>Pseudomonadati</taxon>
        <taxon>Pseudomonadota</taxon>
        <taxon>Gammaproteobacteria</taxon>
        <taxon>Cellvibrionales</taxon>
        <taxon>Microbulbiferaceae</taxon>
        <taxon>Microbulbifer</taxon>
    </lineage>
</organism>
<dbReference type="PROSITE" id="PS00409">
    <property type="entry name" value="PROKAR_NTER_METHYL"/>
    <property type="match status" value="1"/>
</dbReference>
<evidence type="ECO:0000313" key="3">
    <source>
        <dbReference type="EMBL" id="QHQ38268.1"/>
    </source>
</evidence>